<dbReference type="Proteomes" id="UP000198935">
    <property type="component" value="Unassembled WGS sequence"/>
</dbReference>
<keyword evidence="3" id="KW-1185">Reference proteome</keyword>
<feature type="transmembrane region" description="Helical" evidence="1">
    <location>
        <begin position="6"/>
        <end position="24"/>
    </location>
</feature>
<evidence type="ECO:0000256" key="1">
    <source>
        <dbReference type="SAM" id="Phobius"/>
    </source>
</evidence>
<dbReference type="AlphaFoldDB" id="A0A1H3P1X3"/>
<accession>A0A1H3P1X3</accession>
<keyword evidence="1" id="KW-0472">Membrane</keyword>
<dbReference type="EMBL" id="FNPI01000004">
    <property type="protein sequence ID" value="SDY95134.1"/>
    <property type="molecule type" value="Genomic_DNA"/>
</dbReference>
<reference evidence="3" key="1">
    <citation type="submission" date="2016-10" db="EMBL/GenBank/DDBJ databases">
        <authorList>
            <person name="Varghese N."/>
            <person name="Submissions S."/>
        </authorList>
    </citation>
    <scope>NUCLEOTIDE SEQUENCE [LARGE SCALE GENOMIC DNA]</scope>
    <source>
        <strain evidence="3">SP</strain>
    </source>
</reference>
<sequence length="66" mass="7542">MPAWLIVILVIVVLAVIIYLPRFFKARRSNTQTDDDASQRICKTCLTEIPNDFTKSLCPHCKSFLS</sequence>
<evidence type="ECO:0000313" key="2">
    <source>
        <dbReference type="EMBL" id="SDY95134.1"/>
    </source>
</evidence>
<keyword evidence="1" id="KW-0812">Transmembrane</keyword>
<keyword evidence="1" id="KW-1133">Transmembrane helix</keyword>
<evidence type="ECO:0000313" key="3">
    <source>
        <dbReference type="Proteomes" id="UP000198935"/>
    </source>
</evidence>
<organism evidence="2 3">
    <name type="scientific">Evansella caseinilytica</name>
    <dbReference type="NCBI Taxonomy" id="1503961"/>
    <lineage>
        <taxon>Bacteria</taxon>
        <taxon>Bacillati</taxon>
        <taxon>Bacillota</taxon>
        <taxon>Bacilli</taxon>
        <taxon>Bacillales</taxon>
        <taxon>Bacillaceae</taxon>
        <taxon>Evansella</taxon>
    </lineage>
</organism>
<protein>
    <submittedName>
        <fullName evidence="2">Uncharacterized protein</fullName>
    </submittedName>
</protein>
<gene>
    <name evidence="2" type="ORF">SAMN05421736_104300</name>
</gene>
<proteinExistence type="predicted"/>
<name>A0A1H3P1X3_9BACI</name>